<evidence type="ECO:0000313" key="8">
    <source>
        <dbReference type="Proteomes" id="UP000188604"/>
    </source>
</evidence>
<accession>A0A1U9KSW1</accession>
<evidence type="ECO:0000259" key="5">
    <source>
        <dbReference type="Pfam" id="PF01464"/>
    </source>
</evidence>
<dbReference type="STRING" id="320497.A0U93_14185"/>
<dbReference type="AlphaFoldDB" id="A0A1U9KSW1"/>
<dbReference type="Gene3D" id="1.10.530.10">
    <property type="match status" value="1"/>
</dbReference>
<name>A0A1U9KSW1_9PROT</name>
<feature type="domain" description="Transglycosylase SLT" evidence="5">
    <location>
        <begin position="55"/>
        <end position="166"/>
    </location>
</feature>
<gene>
    <name evidence="7" type="ORF">A0U93_14185</name>
</gene>
<protein>
    <recommendedName>
        <fullName evidence="9">Murein transglycosylase</fullName>
    </recommendedName>
</protein>
<evidence type="ECO:0000259" key="6">
    <source>
        <dbReference type="Pfam" id="PF05036"/>
    </source>
</evidence>
<evidence type="ECO:0008006" key="9">
    <source>
        <dbReference type="Google" id="ProtNLM"/>
    </source>
</evidence>
<feature type="compositionally biased region" description="Polar residues" evidence="3">
    <location>
        <begin position="217"/>
        <end position="230"/>
    </location>
</feature>
<evidence type="ECO:0000256" key="3">
    <source>
        <dbReference type="SAM" id="MobiDB-lite"/>
    </source>
</evidence>
<dbReference type="PANTHER" id="PTHR37423:SF2">
    <property type="entry name" value="MEMBRANE-BOUND LYTIC MUREIN TRANSGLYCOSYLASE C"/>
    <property type="match status" value="1"/>
</dbReference>
<dbReference type="InterPro" id="IPR023346">
    <property type="entry name" value="Lysozyme-like_dom_sf"/>
</dbReference>
<evidence type="ECO:0000256" key="1">
    <source>
        <dbReference type="ARBA" id="ARBA00007734"/>
    </source>
</evidence>
<feature type="chain" id="PRO_5013160443" description="Murein transglycosylase" evidence="4">
    <location>
        <begin position="26"/>
        <end position="406"/>
    </location>
</feature>
<dbReference type="Proteomes" id="UP000188604">
    <property type="component" value="Chromosome"/>
</dbReference>
<keyword evidence="4" id="KW-0732">Signal</keyword>
<keyword evidence="8" id="KW-1185">Reference proteome</keyword>
<comment type="similarity">
    <text evidence="2">Belongs to the virb1 family.</text>
</comment>
<dbReference type="OrthoDB" id="9801695at2"/>
<dbReference type="Gene3D" id="3.30.70.1070">
    <property type="entry name" value="Sporulation related repeat"/>
    <property type="match status" value="1"/>
</dbReference>
<dbReference type="InterPro" id="IPR008258">
    <property type="entry name" value="Transglycosylase_SLT_dom_1"/>
</dbReference>
<dbReference type="InterPro" id="IPR007730">
    <property type="entry name" value="SPOR-like_dom"/>
</dbReference>
<dbReference type="Pfam" id="PF01464">
    <property type="entry name" value="SLT"/>
    <property type="match status" value="1"/>
</dbReference>
<dbReference type="RefSeq" id="WP_077807926.1">
    <property type="nucleotide sequence ID" value="NZ_BJXS01000001.1"/>
</dbReference>
<dbReference type="PANTHER" id="PTHR37423">
    <property type="entry name" value="SOLUBLE LYTIC MUREIN TRANSGLYCOSYLASE-RELATED"/>
    <property type="match status" value="1"/>
</dbReference>
<dbReference type="Pfam" id="PF05036">
    <property type="entry name" value="SPOR"/>
    <property type="match status" value="1"/>
</dbReference>
<evidence type="ECO:0000256" key="4">
    <source>
        <dbReference type="SAM" id="SignalP"/>
    </source>
</evidence>
<organism evidence="7 8">
    <name type="scientific">Neoasaia chiangmaiensis</name>
    <dbReference type="NCBI Taxonomy" id="320497"/>
    <lineage>
        <taxon>Bacteria</taxon>
        <taxon>Pseudomonadati</taxon>
        <taxon>Pseudomonadota</taxon>
        <taxon>Alphaproteobacteria</taxon>
        <taxon>Acetobacterales</taxon>
        <taxon>Acetobacteraceae</taxon>
        <taxon>Neoasaia</taxon>
    </lineage>
</organism>
<dbReference type="CDD" id="cd00254">
    <property type="entry name" value="LT-like"/>
    <property type="match status" value="1"/>
</dbReference>
<evidence type="ECO:0000256" key="2">
    <source>
        <dbReference type="ARBA" id="ARBA00009387"/>
    </source>
</evidence>
<dbReference type="InterPro" id="IPR036680">
    <property type="entry name" value="SPOR-like_sf"/>
</dbReference>
<proteinExistence type="inferred from homology"/>
<feature type="region of interest" description="Disordered" evidence="3">
    <location>
        <begin position="215"/>
        <end position="253"/>
    </location>
</feature>
<comment type="similarity">
    <text evidence="1">Belongs to the transglycosylase Slt family.</text>
</comment>
<reference evidence="7 8" key="1">
    <citation type="submission" date="2016-03" db="EMBL/GenBank/DDBJ databases">
        <title>Acetic acid bacteria sequencing.</title>
        <authorList>
            <person name="Brandt J."/>
            <person name="Jakob F."/>
            <person name="Vogel R.F."/>
        </authorList>
    </citation>
    <scope>NUCLEOTIDE SEQUENCE [LARGE SCALE GENOMIC DNA]</scope>
    <source>
        <strain evidence="7 8">NBRC 101099</strain>
    </source>
</reference>
<feature type="domain" description="SPOR" evidence="6">
    <location>
        <begin position="323"/>
        <end position="402"/>
    </location>
</feature>
<evidence type="ECO:0000313" key="7">
    <source>
        <dbReference type="EMBL" id="AQS88875.1"/>
    </source>
</evidence>
<dbReference type="GO" id="GO:0042834">
    <property type="term" value="F:peptidoglycan binding"/>
    <property type="evidence" value="ECO:0007669"/>
    <property type="project" value="InterPro"/>
</dbReference>
<dbReference type="KEGG" id="nch:A0U93_14185"/>
<dbReference type="SUPFAM" id="SSF53955">
    <property type="entry name" value="Lysozyme-like"/>
    <property type="match status" value="1"/>
</dbReference>
<feature type="signal peptide" evidence="4">
    <location>
        <begin position="1"/>
        <end position="25"/>
    </location>
</feature>
<dbReference type="EMBL" id="CP014691">
    <property type="protein sequence ID" value="AQS88875.1"/>
    <property type="molecule type" value="Genomic_DNA"/>
</dbReference>
<sequence length="406" mass="42398">MSGQFHLFRSLSRALALASTGLLCACSTTSNSPYNRYNNGAYRAPGPATDPWGPYIREAASRFSIPHQWIRAVIQQESGGHQYLNGQPTTSDAGAMGLMQLMPETYADMQAQFSLGSDPYEPHDNIMAGTGYLRILYQKYGAPGFLAAYNAGPRRLDDYLETGRELPNETINYIASVTPHLGNQIALSGPLAAYAGPDQQGGGGTGAVIEVAEAPSEPTSGPASGTQCIQDPNAAYDPDMPCSLPVSTPPPPPAPIVTQAAASSALPPPSPTACDPDAAYDTQVSCSVVPGVIDASSTSSAPPPHIVRAAYRPPTTPTAATAYGPYAIQVGAFSESGQARFAATMAKQADYETLRGTQLVLQQAPALGRGIFWRARLAGLSHSAAASACQTLQNQGMACMLVPPGH</sequence>